<dbReference type="Proteomes" id="UP000237000">
    <property type="component" value="Unassembled WGS sequence"/>
</dbReference>
<proteinExistence type="predicted"/>
<evidence type="ECO:0000313" key="3">
    <source>
        <dbReference type="Proteomes" id="UP000237000"/>
    </source>
</evidence>
<feature type="transmembrane region" description="Helical" evidence="1">
    <location>
        <begin position="15"/>
        <end position="33"/>
    </location>
</feature>
<keyword evidence="1" id="KW-0812">Transmembrane</keyword>
<dbReference type="InParanoid" id="A0A2P5BUV4"/>
<keyword evidence="1" id="KW-0472">Membrane</keyword>
<dbReference type="EMBL" id="JXTC01000456">
    <property type="protein sequence ID" value="PON52556.1"/>
    <property type="molecule type" value="Genomic_DNA"/>
</dbReference>
<sequence length="59" mass="6962">RYSDKHDCPFFSKHLVMLFLCLVYISFYIRGVALDCPIVMLSFGSWSNRTWTIATKGYY</sequence>
<reference evidence="3" key="1">
    <citation type="submission" date="2016-06" db="EMBL/GenBank/DDBJ databases">
        <title>Parallel loss of symbiosis genes in relatives of nitrogen-fixing non-legume Parasponia.</title>
        <authorList>
            <person name="Van Velzen R."/>
            <person name="Holmer R."/>
            <person name="Bu F."/>
            <person name="Rutten L."/>
            <person name="Van Zeijl A."/>
            <person name="Liu W."/>
            <person name="Santuari L."/>
            <person name="Cao Q."/>
            <person name="Sharma T."/>
            <person name="Shen D."/>
            <person name="Roswanjaya Y."/>
            <person name="Wardhani T."/>
            <person name="Kalhor M.S."/>
            <person name="Jansen J."/>
            <person name="Van den Hoogen J."/>
            <person name="Gungor B."/>
            <person name="Hartog M."/>
            <person name="Hontelez J."/>
            <person name="Verver J."/>
            <person name="Yang W.-C."/>
            <person name="Schijlen E."/>
            <person name="Repin R."/>
            <person name="Schilthuizen M."/>
            <person name="Schranz E."/>
            <person name="Heidstra R."/>
            <person name="Miyata K."/>
            <person name="Fedorova E."/>
            <person name="Kohlen W."/>
            <person name="Bisseling T."/>
            <person name="Smit S."/>
            <person name="Geurts R."/>
        </authorList>
    </citation>
    <scope>NUCLEOTIDE SEQUENCE [LARGE SCALE GENOMIC DNA]</scope>
    <source>
        <strain evidence="3">cv. RG33-2</strain>
    </source>
</reference>
<protein>
    <submittedName>
        <fullName evidence="2">Uncharacterized protein</fullName>
    </submittedName>
</protein>
<keyword evidence="1" id="KW-1133">Transmembrane helix</keyword>
<evidence type="ECO:0000256" key="1">
    <source>
        <dbReference type="SAM" id="Phobius"/>
    </source>
</evidence>
<evidence type="ECO:0000313" key="2">
    <source>
        <dbReference type="EMBL" id="PON52556.1"/>
    </source>
</evidence>
<organism evidence="2 3">
    <name type="scientific">Trema orientale</name>
    <name type="common">Charcoal tree</name>
    <name type="synonym">Celtis orientalis</name>
    <dbReference type="NCBI Taxonomy" id="63057"/>
    <lineage>
        <taxon>Eukaryota</taxon>
        <taxon>Viridiplantae</taxon>
        <taxon>Streptophyta</taxon>
        <taxon>Embryophyta</taxon>
        <taxon>Tracheophyta</taxon>
        <taxon>Spermatophyta</taxon>
        <taxon>Magnoliopsida</taxon>
        <taxon>eudicotyledons</taxon>
        <taxon>Gunneridae</taxon>
        <taxon>Pentapetalae</taxon>
        <taxon>rosids</taxon>
        <taxon>fabids</taxon>
        <taxon>Rosales</taxon>
        <taxon>Cannabaceae</taxon>
        <taxon>Trema</taxon>
    </lineage>
</organism>
<keyword evidence="3" id="KW-1185">Reference proteome</keyword>
<dbReference type="OrthoDB" id="10551026at2759"/>
<dbReference type="AlphaFoldDB" id="A0A2P5BUV4"/>
<feature type="non-terminal residue" evidence="2">
    <location>
        <position position="1"/>
    </location>
</feature>
<gene>
    <name evidence="2" type="ORF">TorRG33x02_308180</name>
</gene>
<accession>A0A2P5BUV4</accession>
<name>A0A2P5BUV4_TREOI</name>
<comment type="caution">
    <text evidence="2">The sequence shown here is derived from an EMBL/GenBank/DDBJ whole genome shotgun (WGS) entry which is preliminary data.</text>
</comment>